<proteinExistence type="predicted"/>
<evidence type="ECO:0000256" key="1">
    <source>
        <dbReference type="SAM" id="SignalP"/>
    </source>
</evidence>
<keyword evidence="3" id="KW-1185">Reference proteome</keyword>
<dbReference type="AlphaFoldDB" id="A0A1I7E8K0"/>
<gene>
    <name evidence="2" type="ORF">SAMN04489724_0277</name>
</gene>
<dbReference type="EMBL" id="FPBF01000012">
    <property type="protein sequence ID" value="SFU20239.1"/>
    <property type="molecule type" value="Genomic_DNA"/>
</dbReference>
<feature type="signal peptide" evidence="1">
    <location>
        <begin position="1"/>
        <end position="24"/>
    </location>
</feature>
<dbReference type="RefSeq" id="WP_091698408.1">
    <property type="nucleotide sequence ID" value="NZ_FPBF01000012.1"/>
</dbReference>
<dbReference type="PROSITE" id="PS51257">
    <property type="entry name" value="PROKAR_LIPOPROTEIN"/>
    <property type="match status" value="1"/>
</dbReference>
<sequence length="351" mass="40547">MTPKAPILLLSFLVLSSSCISVKATEEESKIFNYLNQIEYPFTEFKNENRNSSISDFLKEDEILVFKNWKNSLGAPERLLQSECIGCPDHSSDLKPVYKVHNGKFIHFGLGSSQGIQNLVFRKNGAYTNQFYLYEGASQQELQQESKKKNRNEFEVIAGVYPIEIGRKKLYQELYEDNPLEAGENWYSSPYPTQILFERSFLEKREDLGFRFQGGLYSIQGQSDSGEFRIYNFVEPIYYANAMDTDAVSHSSITDAFYADASFFLLNLESDMNVSIQIKSNTPGKDYKFSVLKNQEFLTINEYLKNNAGFYDQYRNELKEGAYLIRILHEDSDYAEKPLYTIHIDKTSVDQ</sequence>
<dbReference type="Proteomes" id="UP000199673">
    <property type="component" value="Unassembled WGS sequence"/>
</dbReference>
<name>A0A1I7E8K0_9BACT</name>
<protein>
    <recommendedName>
        <fullName evidence="4">Lipoprotein</fullName>
    </recommendedName>
</protein>
<reference evidence="3" key="1">
    <citation type="submission" date="2016-10" db="EMBL/GenBank/DDBJ databases">
        <authorList>
            <person name="Varghese N."/>
            <person name="Submissions S."/>
        </authorList>
    </citation>
    <scope>NUCLEOTIDE SEQUENCE [LARGE SCALE GENOMIC DNA]</scope>
    <source>
        <strain evidence="3">DSM 23445</strain>
    </source>
</reference>
<feature type="chain" id="PRO_5011745693" description="Lipoprotein" evidence="1">
    <location>
        <begin position="25"/>
        <end position="351"/>
    </location>
</feature>
<evidence type="ECO:0000313" key="2">
    <source>
        <dbReference type="EMBL" id="SFU20239.1"/>
    </source>
</evidence>
<keyword evidence="1" id="KW-0732">Signal</keyword>
<dbReference type="STRING" id="305507.SAMN04489724_0277"/>
<evidence type="ECO:0008006" key="4">
    <source>
        <dbReference type="Google" id="ProtNLM"/>
    </source>
</evidence>
<dbReference type="OrthoDB" id="1399918at2"/>
<accession>A0A1I7E8K0</accession>
<organism evidence="2 3">
    <name type="scientific">Algoriphagus locisalis</name>
    <dbReference type="NCBI Taxonomy" id="305507"/>
    <lineage>
        <taxon>Bacteria</taxon>
        <taxon>Pseudomonadati</taxon>
        <taxon>Bacteroidota</taxon>
        <taxon>Cytophagia</taxon>
        <taxon>Cytophagales</taxon>
        <taxon>Cyclobacteriaceae</taxon>
        <taxon>Algoriphagus</taxon>
    </lineage>
</organism>
<evidence type="ECO:0000313" key="3">
    <source>
        <dbReference type="Proteomes" id="UP000199673"/>
    </source>
</evidence>